<dbReference type="InterPro" id="IPR022353">
    <property type="entry name" value="Insulin_CS"/>
</dbReference>
<keyword evidence="6 11" id="KW-0964">Secreted</keyword>
<dbReference type="GO" id="GO:0006006">
    <property type="term" value="P:glucose metabolic process"/>
    <property type="evidence" value="ECO:0007669"/>
    <property type="project" value="UniProtKB-KW"/>
</dbReference>
<dbReference type="SMART" id="SM00078">
    <property type="entry name" value="IlGF"/>
    <property type="match status" value="1"/>
</dbReference>
<dbReference type="GO" id="GO:0005615">
    <property type="term" value="C:extracellular space"/>
    <property type="evidence" value="ECO:0007669"/>
    <property type="project" value="TreeGrafter"/>
</dbReference>
<dbReference type="CDD" id="cd04367">
    <property type="entry name" value="IlGF_insulin_like"/>
    <property type="match status" value="1"/>
</dbReference>
<evidence type="ECO:0000256" key="11">
    <source>
        <dbReference type="RuleBase" id="RU000406"/>
    </source>
</evidence>
<keyword evidence="12" id="KW-0732">Signal</keyword>
<sequence length="95" mass="10488">MAALWLHCVSLLAVLLVSWPGCQAAAQPQYLCGTDIVDALSLVCGDRGFMFNPKRDVNPLTGFLTPKMVAASKRNILEQCCFQSCNIFDLEEYCI</sequence>
<dbReference type="RefSeq" id="XP_031169787.1">
    <property type="nucleotide sequence ID" value="XM_031313927.2"/>
</dbReference>
<reference evidence="14" key="2">
    <citation type="submission" date="2025-09" db="UniProtKB">
        <authorList>
            <consortium name="Ensembl"/>
        </authorList>
    </citation>
    <scope>IDENTIFICATION</scope>
</reference>
<evidence type="ECO:0000256" key="3">
    <source>
        <dbReference type="ARBA" id="ARBA00009034"/>
    </source>
</evidence>
<dbReference type="PRINTS" id="PR00276">
    <property type="entry name" value="INSULINFAMLY"/>
</dbReference>
<evidence type="ECO:0000256" key="7">
    <source>
        <dbReference type="ARBA" id="ARBA00022526"/>
    </source>
</evidence>
<dbReference type="PROSITE" id="PS00262">
    <property type="entry name" value="INSULIN"/>
    <property type="match status" value="1"/>
</dbReference>
<dbReference type="Gene3D" id="1.10.100.10">
    <property type="entry name" value="Insulin-like"/>
    <property type="match status" value="1"/>
</dbReference>
<dbReference type="GeneID" id="116060396"/>
<dbReference type="RefSeq" id="XP_031169789.1">
    <property type="nucleotide sequence ID" value="XM_031313929.2"/>
</dbReference>
<dbReference type="KEGG" id="sluc:116060396"/>
<dbReference type="Proteomes" id="UP000694568">
    <property type="component" value="Unplaced"/>
</dbReference>
<accession>A0A8D0AB36</accession>
<dbReference type="InterPro" id="IPR016179">
    <property type="entry name" value="Insulin-like"/>
</dbReference>
<dbReference type="GO" id="GO:0005179">
    <property type="term" value="F:hormone activity"/>
    <property type="evidence" value="ECO:0007669"/>
    <property type="project" value="UniProtKB-KW"/>
</dbReference>
<evidence type="ECO:0000256" key="12">
    <source>
        <dbReference type="SAM" id="SignalP"/>
    </source>
</evidence>
<dbReference type="AlphaFoldDB" id="A0A8D0AB36"/>
<comment type="subcellular location">
    <subcellularLocation>
        <location evidence="2 11">Secreted</location>
    </subcellularLocation>
</comment>
<dbReference type="Ensembl" id="ENSSLUT00000053917.1">
    <property type="protein sequence ID" value="ENSSLUP00000052379.1"/>
    <property type="gene ID" value="ENSSLUG00000022767.1"/>
</dbReference>
<evidence type="ECO:0000256" key="9">
    <source>
        <dbReference type="ARBA" id="ARBA00023157"/>
    </source>
</evidence>
<keyword evidence="10" id="KW-0119">Carbohydrate metabolism</keyword>
<evidence type="ECO:0000256" key="2">
    <source>
        <dbReference type="ARBA" id="ARBA00004613"/>
    </source>
</evidence>
<gene>
    <name evidence="14" type="primary">LOC116060396</name>
</gene>
<keyword evidence="9" id="KW-1015">Disulfide bond</keyword>
<dbReference type="GeneTree" id="ENSGT00940000164327"/>
<evidence type="ECO:0000256" key="4">
    <source>
        <dbReference type="ARBA" id="ARBA00011207"/>
    </source>
</evidence>
<keyword evidence="15" id="KW-1185">Reference proteome</keyword>
<reference evidence="14" key="1">
    <citation type="submission" date="2025-08" db="UniProtKB">
        <authorList>
            <consortium name="Ensembl"/>
        </authorList>
    </citation>
    <scope>IDENTIFICATION</scope>
</reference>
<dbReference type="InterPro" id="IPR022352">
    <property type="entry name" value="Ins/IGF/rlx"/>
</dbReference>
<name>A0A8D0AB36_SANLU</name>
<dbReference type="PANTHER" id="PTHR11454:SF9">
    <property type="entry name" value="INSULIN"/>
    <property type="match status" value="1"/>
</dbReference>
<proteinExistence type="inferred from homology"/>
<evidence type="ECO:0000313" key="14">
    <source>
        <dbReference type="Ensembl" id="ENSSLUP00000052379.1"/>
    </source>
</evidence>
<evidence type="ECO:0000259" key="13">
    <source>
        <dbReference type="SMART" id="SM00078"/>
    </source>
</evidence>
<comment type="subunit">
    <text evidence="4">Heterodimer of a B chain and an A chain linked by two disulfide bonds.</text>
</comment>
<evidence type="ECO:0000313" key="15">
    <source>
        <dbReference type="Proteomes" id="UP000694568"/>
    </source>
</evidence>
<dbReference type="InterPro" id="IPR004825">
    <property type="entry name" value="Insulin"/>
</dbReference>
<dbReference type="OrthoDB" id="10019596at2759"/>
<dbReference type="PANTHER" id="PTHR11454">
    <property type="entry name" value="INSULIN/INSULIN GROWTH FACTOR"/>
    <property type="match status" value="1"/>
</dbReference>
<protein>
    <recommendedName>
        <fullName evidence="5">Insulin</fullName>
    </recommendedName>
</protein>
<feature type="signal peptide" evidence="12">
    <location>
        <begin position="1"/>
        <end position="24"/>
    </location>
</feature>
<keyword evidence="8" id="KW-0372">Hormone</keyword>
<keyword evidence="7" id="KW-0313">Glucose metabolism</keyword>
<evidence type="ECO:0000256" key="1">
    <source>
        <dbReference type="ARBA" id="ARBA00002985"/>
    </source>
</evidence>
<dbReference type="InterPro" id="IPR036438">
    <property type="entry name" value="Insulin-like_sf"/>
</dbReference>
<feature type="domain" description="Insulin-like" evidence="13">
    <location>
        <begin position="29"/>
        <end position="94"/>
    </location>
</feature>
<evidence type="ECO:0000256" key="10">
    <source>
        <dbReference type="ARBA" id="ARBA00023277"/>
    </source>
</evidence>
<evidence type="ECO:0000256" key="5">
    <source>
        <dbReference type="ARBA" id="ARBA00020180"/>
    </source>
</evidence>
<organism evidence="14 15">
    <name type="scientific">Sander lucioperca</name>
    <name type="common">Pike-perch</name>
    <name type="synonym">Perca lucioperca</name>
    <dbReference type="NCBI Taxonomy" id="283035"/>
    <lineage>
        <taxon>Eukaryota</taxon>
        <taxon>Metazoa</taxon>
        <taxon>Chordata</taxon>
        <taxon>Craniata</taxon>
        <taxon>Vertebrata</taxon>
        <taxon>Euteleostomi</taxon>
        <taxon>Actinopterygii</taxon>
        <taxon>Neopterygii</taxon>
        <taxon>Teleostei</taxon>
        <taxon>Neoteleostei</taxon>
        <taxon>Acanthomorphata</taxon>
        <taxon>Eupercaria</taxon>
        <taxon>Perciformes</taxon>
        <taxon>Percoidei</taxon>
        <taxon>Percidae</taxon>
        <taxon>Luciopercinae</taxon>
        <taxon>Sander</taxon>
    </lineage>
</organism>
<comment type="function">
    <text evidence="1">Insulin decreases blood glucose concentration. It increases cell permeability to monosaccharides, amino acids and fatty acids. It accelerates glycolysis, the pentose phosphate cycle, and glycogen synthesis in liver.</text>
</comment>
<dbReference type="SUPFAM" id="SSF56994">
    <property type="entry name" value="Insulin-like"/>
    <property type="match status" value="1"/>
</dbReference>
<feature type="chain" id="PRO_5034710016" description="Insulin" evidence="12">
    <location>
        <begin position="25"/>
        <end position="95"/>
    </location>
</feature>
<evidence type="ECO:0000256" key="6">
    <source>
        <dbReference type="ARBA" id="ARBA00022525"/>
    </source>
</evidence>
<evidence type="ECO:0000256" key="8">
    <source>
        <dbReference type="ARBA" id="ARBA00022702"/>
    </source>
</evidence>
<comment type="similarity">
    <text evidence="3 11">Belongs to the insulin family.</text>
</comment>
<dbReference type="Pfam" id="PF00049">
    <property type="entry name" value="Insulin"/>
    <property type="match status" value="1"/>
</dbReference>